<protein>
    <submittedName>
        <fullName evidence="5">ABC transporter substrate-binding protein</fullName>
    </submittedName>
</protein>
<dbReference type="Gene3D" id="3.40.50.2300">
    <property type="match status" value="2"/>
</dbReference>
<gene>
    <name evidence="5" type="ORF">ACFQ2S_01040</name>
</gene>
<dbReference type="SUPFAM" id="SSF53822">
    <property type="entry name" value="Periplasmic binding protein-like I"/>
    <property type="match status" value="1"/>
</dbReference>
<name>A0ABW3IJT7_9RHOB</name>
<evidence type="ECO:0000313" key="5">
    <source>
        <dbReference type="EMBL" id="MFD0978226.1"/>
    </source>
</evidence>
<comment type="similarity">
    <text evidence="1">Belongs to the leucine-binding protein family.</text>
</comment>
<dbReference type="InterPro" id="IPR028081">
    <property type="entry name" value="Leu-bd"/>
</dbReference>
<dbReference type="InterPro" id="IPR028082">
    <property type="entry name" value="Peripla_BP_I"/>
</dbReference>
<accession>A0ABW3IJT7</accession>
<dbReference type="CDD" id="cd06346">
    <property type="entry name" value="PBP1_ABC_ligand_binding-like"/>
    <property type="match status" value="1"/>
</dbReference>
<evidence type="ECO:0000256" key="3">
    <source>
        <dbReference type="ARBA" id="ARBA00022970"/>
    </source>
</evidence>
<dbReference type="PANTHER" id="PTHR30483">
    <property type="entry name" value="LEUCINE-SPECIFIC-BINDING PROTEIN"/>
    <property type="match status" value="1"/>
</dbReference>
<dbReference type="PANTHER" id="PTHR30483:SF6">
    <property type="entry name" value="PERIPLASMIC BINDING PROTEIN OF ABC TRANSPORTER FOR NATURAL AMINO ACIDS"/>
    <property type="match status" value="1"/>
</dbReference>
<keyword evidence="6" id="KW-1185">Reference proteome</keyword>
<evidence type="ECO:0000256" key="2">
    <source>
        <dbReference type="ARBA" id="ARBA00022729"/>
    </source>
</evidence>
<sequence length="390" mass="39187">MAATFGVVAATAGVAQQSDEIGIGVLLGFTGPIESLAAPMGTVVKLVTQEATESGVFLGGASVTSYLADTACTDNALAVASAERLVAAGVAGLIGGACSGATAAVLQNVAIPNGIVMISPGASSPNLSVMEDRGLFFRTVSPDGREGQVMADVLIDRGIRSIALTYANNDYGVGMSDAIVNAFEAVGGEVTITAAHEDGKADYSADVAALAAAGGDVLVVAGYIDQGGLGIVRTALDLGAFDTFGLPSTMVGQSLVENVGPRLEGSFGQVAGNESQGLAMLAERAGDEVDGTLPYVAEVYDAAALMILAMQAADSADPGLYGPKIWDVANAPGVKIFPGQLAKGLELLAEGVEIDYVGGSEVELIGPGESAGSFREVEVRDGAFVTVGYR</sequence>
<keyword evidence="2" id="KW-0732">Signal</keyword>
<feature type="domain" description="Leucine-binding protein" evidence="4">
    <location>
        <begin position="20"/>
        <end position="317"/>
    </location>
</feature>
<dbReference type="Pfam" id="PF13458">
    <property type="entry name" value="Peripla_BP_6"/>
    <property type="match status" value="1"/>
</dbReference>
<evidence type="ECO:0000313" key="6">
    <source>
        <dbReference type="Proteomes" id="UP001597108"/>
    </source>
</evidence>
<comment type="caution">
    <text evidence="5">The sequence shown here is derived from an EMBL/GenBank/DDBJ whole genome shotgun (WGS) entry which is preliminary data.</text>
</comment>
<organism evidence="5 6">
    <name type="scientific">Tropicimonas aquimaris</name>
    <dbReference type="NCBI Taxonomy" id="914152"/>
    <lineage>
        <taxon>Bacteria</taxon>
        <taxon>Pseudomonadati</taxon>
        <taxon>Pseudomonadota</taxon>
        <taxon>Alphaproteobacteria</taxon>
        <taxon>Rhodobacterales</taxon>
        <taxon>Roseobacteraceae</taxon>
        <taxon>Tropicimonas</taxon>
    </lineage>
</organism>
<evidence type="ECO:0000259" key="4">
    <source>
        <dbReference type="Pfam" id="PF13458"/>
    </source>
</evidence>
<dbReference type="InterPro" id="IPR051010">
    <property type="entry name" value="BCAA_transport"/>
</dbReference>
<reference evidence="6" key="1">
    <citation type="journal article" date="2019" name="Int. J. Syst. Evol. Microbiol.">
        <title>The Global Catalogue of Microorganisms (GCM) 10K type strain sequencing project: providing services to taxonomists for standard genome sequencing and annotation.</title>
        <authorList>
            <consortium name="The Broad Institute Genomics Platform"/>
            <consortium name="The Broad Institute Genome Sequencing Center for Infectious Disease"/>
            <person name="Wu L."/>
            <person name="Ma J."/>
        </authorList>
    </citation>
    <scope>NUCLEOTIDE SEQUENCE [LARGE SCALE GENOMIC DNA]</scope>
    <source>
        <strain evidence="6">CCUG 60524</strain>
    </source>
</reference>
<keyword evidence="3" id="KW-0813">Transport</keyword>
<dbReference type="EMBL" id="JBHTJT010000003">
    <property type="protein sequence ID" value="MFD0978226.1"/>
    <property type="molecule type" value="Genomic_DNA"/>
</dbReference>
<dbReference type="RefSeq" id="WP_386072012.1">
    <property type="nucleotide sequence ID" value="NZ_JBHTJT010000003.1"/>
</dbReference>
<keyword evidence="3" id="KW-0029">Amino-acid transport</keyword>
<evidence type="ECO:0000256" key="1">
    <source>
        <dbReference type="ARBA" id="ARBA00010062"/>
    </source>
</evidence>
<proteinExistence type="inferred from homology"/>
<dbReference type="Proteomes" id="UP001597108">
    <property type="component" value="Unassembled WGS sequence"/>
</dbReference>